<dbReference type="CDD" id="cd23159">
    <property type="entry name" value="Prefoldin_URI1"/>
    <property type="match status" value="1"/>
</dbReference>
<organism evidence="2 3">
    <name type="scientific">Physocladia obscura</name>
    <dbReference type="NCBI Taxonomy" id="109957"/>
    <lineage>
        <taxon>Eukaryota</taxon>
        <taxon>Fungi</taxon>
        <taxon>Fungi incertae sedis</taxon>
        <taxon>Chytridiomycota</taxon>
        <taxon>Chytridiomycota incertae sedis</taxon>
        <taxon>Chytridiomycetes</taxon>
        <taxon>Chytridiales</taxon>
        <taxon>Chytriomycetaceae</taxon>
        <taxon>Physocladia</taxon>
    </lineage>
</organism>
<proteinExistence type="predicted"/>
<dbReference type="InterPro" id="IPR004127">
    <property type="entry name" value="Prefoldin_subunit_alpha"/>
</dbReference>
<accession>A0AAD5SXL4</accession>
<dbReference type="SUPFAM" id="SSF46579">
    <property type="entry name" value="Prefoldin"/>
    <property type="match status" value="1"/>
</dbReference>
<dbReference type="EMBL" id="JADGJH010001185">
    <property type="protein sequence ID" value="KAJ3117096.1"/>
    <property type="molecule type" value="Genomic_DNA"/>
</dbReference>
<feature type="compositionally biased region" description="Basic and acidic residues" evidence="1">
    <location>
        <begin position="218"/>
        <end position="228"/>
    </location>
</feature>
<feature type="region of interest" description="Disordered" evidence="1">
    <location>
        <begin position="578"/>
        <end position="660"/>
    </location>
</feature>
<dbReference type="SUPFAM" id="SSF54909">
    <property type="entry name" value="Dimeric alpha+beta barrel"/>
    <property type="match status" value="1"/>
</dbReference>
<comment type="caution">
    <text evidence="2">The sequence shown here is derived from an EMBL/GenBank/DDBJ whole genome shotgun (WGS) entry which is preliminary data.</text>
</comment>
<dbReference type="Pfam" id="PF02996">
    <property type="entry name" value="Prefoldin"/>
    <property type="match status" value="1"/>
</dbReference>
<sequence length="1144" mass="128080">MQPQQQQQLRFAEKLDNLLNAAEAQHVVFSSHKSDYEKLDTFLLKVPETTKLEYHVPVGKFAFVEATIVHTNELIVSLGANYFVDRSAIQARQIVKRRIAYVDENIRIKTDEINQLKMRKQLLIKSTRLIDKDGDEVNEEGLKFVEIRELEDDDGNVTYDQNLLFSELENATPPISYSNSSMQRQQGELKQHQEKEKSLGEFELSLLRKFDSLEELEKNATENNKDNSDNESGDEGGEYKEEEEEESDNENENNSDNEEKDEYEVGLLEFSSGLREDDDDDDFNDDFERDFESGDDDFSSDYDDDDYQNRHSNSGKKQQNCEKSIKTRTTKQQISSALKPIATEKKTLVSRFLPDTPNSTTIESNSMVIKERRAGNNLSSTGQQIRTPADIYEHMKSVVEAATVTTLNSTLPTNGIHEQEVNRDSYPSLSISTITSTEFTAPVRAVAAVAKQKKSQESSSSSLKSIFSQEIITEHDFNNDNEDDNLSFNDSDDFEQYLFGRELSTAYYEKRDVLHAEQSKILDLLDDDALERLALREENRNTSLFKAKRFGFGSTENQLDEEIRQYILQQRREAEISLRDEASAASGATIEENNSQASNRPTKVDVNGKPRFKPTIPIVKSATKKSDLTETSTTETKSPSSISQQASLVSTTTPTLTTSVHPQPLLTRKKSVTFSDELLLGPTGSENSNNLDFNLKSGAVPEKSALKSTFTGTQKNKAKTAIAVTATATTVTTEILTTVGDVRKQLEDPLVRKISKFKAARQQQQPGNFSNADGYQDEKSKGSEDASGFVTGAIRKQLLDDVSETNNFAQSSQLPPQPQKFKTAQLLAKFGGEILDNKENGVREEAKESSENHEEGVSDLYSTLPDLKEFTEDAVPNDSRREKTAKSSGKNFKEQTAPLLSKGIEASIDFMVRHAKKIKPPSATSALISASTKTATLSEAAKNKNGNTSGSIMSPFSAPIEVALDPSEKVEEIYRPPATVEGGENEYEVRHRPVADVIFERNYSGGAASASGNDSGVAKEGVVKKKSLFKLMREVIAGSDELMVYTIVVHLHAKDDAEAIAKLHSKLIEASQVYSKDTETISWFVMQDHLDKRAFTIVERYEHESSQQYHLNNPYWKTFDPYVIPLLDKPMDLRRFNELDSPVV</sequence>
<dbReference type="Gene3D" id="1.10.287.370">
    <property type="match status" value="1"/>
</dbReference>
<evidence type="ECO:0000313" key="2">
    <source>
        <dbReference type="EMBL" id="KAJ3117096.1"/>
    </source>
</evidence>
<dbReference type="InterPro" id="IPR009053">
    <property type="entry name" value="Prefoldin"/>
</dbReference>
<dbReference type="PANTHER" id="PTHR38052:SF1">
    <property type="entry name" value="ABM DOMAIN-CONTAINING PROTEIN"/>
    <property type="match status" value="1"/>
</dbReference>
<keyword evidence="3" id="KW-1185">Reference proteome</keyword>
<dbReference type="Proteomes" id="UP001211907">
    <property type="component" value="Unassembled WGS sequence"/>
</dbReference>
<feature type="region of interest" description="Disordered" evidence="1">
    <location>
        <begin position="218"/>
        <end position="338"/>
    </location>
</feature>
<feature type="region of interest" description="Disordered" evidence="1">
    <location>
        <begin position="174"/>
        <end position="196"/>
    </location>
</feature>
<feature type="compositionally biased region" description="Polar residues" evidence="1">
    <location>
        <begin position="174"/>
        <end position="186"/>
    </location>
</feature>
<reference evidence="2" key="1">
    <citation type="submission" date="2020-05" db="EMBL/GenBank/DDBJ databases">
        <title>Phylogenomic resolution of chytrid fungi.</title>
        <authorList>
            <person name="Stajich J.E."/>
            <person name="Amses K."/>
            <person name="Simmons R."/>
            <person name="Seto K."/>
            <person name="Myers J."/>
            <person name="Bonds A."/>
            <person name="Quandt C.A."/>
            <person name="Barry K."/>
            <person name="Liu P."/>
            <person name="Grigoriev I."/>
            <person name="Longcore J.E."/>
            <person name="James T.Y."/>
        </authorList>
    </citation>
    <scope>NUCLEOTIDE SEQUENCE</scope>
    <source>
        <strain evidence="2">JEL0513</strain>
    </source>
</reference>
<name>A0AAD5SXL4_9FUNG</name>
<dbReference type="InterPro" id="IPR011008">
    <property type="entry name" value="Dimeric_a/b-barrel"/>
</dbReference>
<feature type="region of interest" description="Disordered" evidence="1">
    <location>
        <begin position="757"/>
        <end position="786"/>
    </location>
</feature>
<dbReference type="Gene3D" id="3.30.70.100">
    <property type="match status" value="1"/>
</dbReference>
<feature type="compositionally biased region" description="Basic and acidic residues" evidence="1">
    <location>
        <begin position="187"/>
        <end position="196"/>
    </location>
</feature>
<feature type="compositionally biased region" description="Acidic residues" evidence="1">
    <location>
        <begin position="276"/>
        <end position="306"/>
    </location>
</feature>
<feature type="compositionally biased region" description="Polar residues" evidence="1">
    <location>
        <begin position="761"/>
        <end position="773"/>
    </location>
</feature>
<gene>
    <name evidence="2" type="ORF">HK100_000896</name>
</gene>
<evidence type="ECO:0000256" key="1">
    <source>
        <dbReference type="SAM" id="MobiDB-lite"/>
    </source>
</evidence>
<protein>
    <submittedName>
        <fullName evidence="2">Uncharacterized protein</fullName>
    </submittedName>
</protein>
<feature type="compositionally biased region" description="Acidic residues" evidence="1">
    <location>
        <begin position="229"/>
        <end position="264"/>
    </location>
</feature>
<evidence type="ECO:0000313" key="3">
    <source>
        <dbReference type="Proteomes" id="UP001211907"/>
    </source>
</evidence>
<feature type="compositionally biased region" description="Basic and acidic residues" evidence="1">
    <location>
        <begin position="837"/>
        <end position="856"/>
    </location>
</feature>
<dbReference type="PANTHER" id="PTHR38052">
    <property type="entry name" value="EXPRESSED PROTEIN"/>
    <property type="match status" value="1"/>
</dbReference>
<feature type="compositionally biased region" description="Low complexity" evidence="1">
    <location>
        <begin position="629"/>
        <end position="660"/>
    </location>
</feature>
<feature type="compositionally biased region" description="Polar residues" evidence="1">
    <location>
        <begin position="591"/>
        <end position="601"/>
    </location>
</feature>
<dbReference type="AlphaFoldDB" id="A0AAD5SXL4"/>
<feature type="region of interest" description="Disordered" evidence="1">
    <location>
        <begin position="837"/>
        <end position="896"/>
    </location>
</feature>